<keyword evidence="1" id="KW-0812">Transmembrane</keyword>
<evidence type="ECO:0008006" key="5">
    <source>
        <dbReference type="Google" id="ProtNLM"/>
    </source>
</evidence>
<organism evidence="3 4">
    <name type="scientific">Macrostomum lignano</name>
    <dbReference type="NCBI Taxonomy" id="282301"/>
    <lineage>
        <taxon>Eukaryota</taxon>
        <taxon>Metazoa</taxon>
        <taxon>Spiralia</taxon>
        <taxon>Lophotrochozoa</taxon>
        <taxon>Platyhelminthes</taxon>
        <taxon>Rhabditophora</taxon>
        <taxon>Macrostomorpha</taxon>
        <taxon>Macrostomida</taxon>
        <taxon>Macrostomidae</taxon>
        <taxon>Macrostomum</taxon>
    </lineage>
</organism>
<evidence type="ECO:0000256" key="2">
    <source>
        <dbReference type="SAM" id="SignalP"/>
    </source>
</evidence>
<dbReference type="Proteomes" id="UP000215902">
    <property type="component" value="Unassembled WGS sequence"/>
</dbReference>
<proteinExistence type="predicted"/>
<feature type="chain" id="PRO_5012740802" description="TNFR-Cys domain-containing protein" evidence="2">
    <location>
        <begin position="19"/>
        <end position="301"/>
    </location>
</feature>
<comment type="caution">
    <text evidence="3">The sequence shown here is derived from an EMBL/GenBank/DDBJ whole genome shotgun (WGS) entry which is preliminary data.</text>
</comment>
<name>A0A267DTV3_9PLAT</name>
<dbReference type="EMBL" id="NIVC01003191">
    <property type="protein sequence ID" value="PAA52741.1"/>
    <property type="molecule type" value="Genomic_DNA"/>
</dbReference>
<evidence type="ECO:0000256" key="1">
    <source>
        <dbReference type="SAM" id="Phobius"/>
    </source>
</evidence>
<keyword evidence="4" id="KW-1185">Reference proteome</keyword>
<gene>
    <name evidence="3" type="ORF">BOX15_Mlig012219g1</name>
</gene>
<protein>
    <recommendedName>
        <fullName evidence="5">TNFR-Cys domain-containing protein</fullName>
    </recommendedName>
</protein>
<keyword evidence="2" id="KW-0732">Signal</keyword>
<dbReference type="AlphaFoldDB" id="A0A267DTV3"/>
<feature type="transmembrane region" description="Helical" evidence="1">
    <location>
        <begin position="203"/>
        <end position="226"/>
    </location>
</feature>
<accession>A0A267DTV3</accession>
<feature type="signal peptide" evidence="2">
    <location>
        <begin position="1"/>
        <end position="18"/>
    </location>
</feature>
<keyword evidence="1" id="KW-1133">Transmembrane helix</keyword>
<keyword evidence="1" id="KW-0472">Membrane</keyword>
<reference evidence="3 4" key="1">
    <citation type="submission" date="2017-06" db="EMBL/GenBank/DDBJ databases">
        <title>A platform for efficient transgenesis in Macrostomum lignano, a flatworm model organism for stem cell research.</title>
        <authorList>
            <person name="Berezikov E."/>
        </authorList>
    </citation>
    <scope>NUCLEOTIDE SEQUENCE [LARGE SCALE GENOMIC DNA]</scope>
    <source>
        <strain evidence="3">DV1</strain>
        <tissue evidence="3">Whole organism</tissue>
    </source>
</reference>
<evidence type="ECO:0000313" key="3">
    <source>
        <dbReference type="EMBL" id="PAA52741.1"/>
    </source>
</evidence>
<evidence type="ECO:0000313" key="4">
    <source>
        <dbReference type="Proteomes" id="UP000215902"/>
    </source>
</evidence>
<sequence length="301" mass="32638">MLTLFKLVAVFVILRVSALSATARSCNSLLCSDTIKTRCPPGQYLSSDCACSMCPVVPATSAYEKWKLSCLTRELNVCPNADDPPVQCDDLLCSDPGITCRSAAAHYPDSACVCVSCPGPESKNKRLLTCLTQNKFCPDSITPSPTSAMEVQLAQNCSDRELMRCRNCSEDLHHPNGSCRACPAVRAANRPSHCDQTGTITKIVVGSVVVLTFLFAAAIIAMVFFYKRKTTCCFSKRQSSNANSTATNNTEISIQSNDQNRCTVCYKPVQDSNSMPETNHCKCAQFGQLSPEAQRLVAETA</sequence>